<protein>
    <submittedName>
        <fullName evidence="8">Uncharacterized protein</fullName>
    </submittedName>
</protein>
<dbReference type="Pfam" id="PF25785">
    <property type="entry name" value="TPR"/>
    <property type="match status" value="1"/>
</dbReference>
<feature type="coiled-coil region" evidence="4">
    <location>
        <begin position="1256"/>
        <end position="1306"/>
    </location>
</feature>
<evidence type="ECO:0000256" key="3">
    <source>
        <dbReference type="ARBA" id="ARBA00023242"/>
    </source>
</evidence>
<evidence type="ECO:0000256" key="1">
    <source>
        <dbReference type="ARBA" id="ARBA00004123"/>
    </source>
</evidence>
<feature type="coiled-coil region" evidence="4">
    <location>
        <begin position="67"/>
        <end position="154"/>
    </location>
</feature>
<feature type="region of interest" description="Disordered" evidence="5">
    <location>
        <begin position="1"/>
        <end position="30"/>
    </location>
</feature>
<organism evidence="8 9">
    <name type="scientific">Fistulina hepatica ATCC 64428</name>
    <dbReference type="NCBI Taxonomy" id="1128425"/>
    <lineage>
        <taxon>Eukaryota</taxon>
        <taxon>Fungi</taxon>
        <taxon>Dikarya</taxon>
        <taxon>Basidiomycota</taxon>
        <taxon>Agaricomycotina</taxon>
        <taxon>Agaricomycetes</taxon>
        <taxon>Agaricomycetidae</taxon>
        <taxon>Agaricales</taxon>
        <taxon>Fistulinaceae</taxon>
        <taxon>Fistulina</taxon>
    </lineage>
</organism>
<dbReference type="Proteomes" id="UP000054144">
    <property type="component" value="Unassembled WGS sequence"/>
</dbReference>
<accession>A0A0D7A6P3</accession>
<feature type="coiled-coil region" evidence="4">
    <location>
        <begin position="278"/>
        <end position="372"/>
    </location>
</feature>
<reference evidence="8 9" key="1">
    <citation type="journal article" date="2015" name="Fungal Genet. Biol.">
        <title>Evolution of novel wood decay mechanisms in Agaricales revealed by the genome sequences of Fistulina hepatica and Cylindrobasidium torrendii.</title>
        <authorList>
            <person name="Floudas D."/>
            <person name="Held B.W."/>
            <person name="Riley R."/>
            <person name="Nagy L.G."/>
            <person name="Koehler G."/>
            <person name="Ransdell A.S."/>
            <person name="Younus H."/>
            <person name="Chow J."/>
            <person name="Chiniquy J."/>
            <person name="Lipzen A."/>
            <person name="Tritt A."/>
            <person name="Sun H."/>
            <person name="Haridas S."/>
            <person name="LaButti K."/>
            <person name="Ohm R.A."/>
            <person name="Kues U."/>
            <person name="Blanchette R.A."/>
            <person name="Grigoriev I.V."/>
            <person name="Minto R.E."/>
            <person name="Hibbett D.S."/>
        </authorList>
    </citation>
    <scope>NUCLEOTIDE SEQUENCE [LARGE SCALE GENOMIC DNA]</scope>
    <source>
        <strain evidence="8 9">ATCC 64428</strain>
    </source>
</reference>
<feature type="region of interest" description="Disordered" evidence="5">
    <location>
        <begin position="1871"/>
        <end position="1926"/>
    </location>
</feature>
<feature type="compositionally biased region" description="Low complexity" evidence="5">
    <location>
        <begin position="1774"/>
        <end position="1789"/>
    </location>
</feature>
<dbReference type="InterPro" id="IPR057974">
    <property type="entry name" value="NUA/TPR/MLP1-2-like_dom"/>
</dbReference>
<dbReference type="GO" id="GO:0006606">
    <property type="term" value="P:protein import into nucleus"/>
    <property type="evidence" value="ECO:0007669"/>
    <property type="project" value="InterPro"/>
</dbReference>
<comment type="subcellular location">
    <subcellularLocation>
        <location evidence="1">Nucleus</location>
    </subcellularLocation>
</comment>
<feature type="compositionally biased region" description="Polar residues" evidence="5">
    <location>
        <begin position="688"/>
        <end position="700"/>
    </location>
</feature>
<dbReference type="GO" id="GO:0006406">
    <property type="term" value="P:mRNA export from nucleus"/>
    <property type="evidence" value="ECO:0007669"/>
    <property type="project" value="TreeGrafter"/>
</dbReference>
<evidence type="ECO:0000259" key="6">
    <source>
        <dbReference type="Pfam" id="PF07926"/>
    </source>
</evidence>
<evidence type="ECO:0000256" key="5">
    <source>
        <dbReference type="SAM" id="MobiDB-lite"/>
    </source>
</evidence>
<dbReference type="PANTHER" id="PTHR18898:SF2">
    <property type="entry name" value="NUCLEOPROTEIN TPR"/>
    <property type="match status" value="1"/>
</dbReference>
<evidence type="ECO:0000259" key="7">
    <source>
        <dbReference type="Pfam" id="PF25785"/>
    </source>
</evidence>
<keyword evidence="2 4" id="KW-0175">Coiled coil</keyword>
<proteinExistence type="predicted"/>
<feature type="coiled-coil region" evidence="4">
    <location>
        <begin position="487"/>
        <end position="545"/>
    </location>
</feature>
<feature type="region of interest" description="Disordered" evidence="5">
    <location>
        <begin position="1809"/>
        <end position="1858"/>
    </location>
</feature>
<feature type="region of interest" description="Disordered" evidence="5">
    <location>
        <begin position="386"/>
        <end position="420"/>
    </location>
</feature>
<feature type="domain" description="Nucleoprotein TPR/MLP1-2" evidence="6">
    <location>
        <begin position="1090"/>
        <end position="1217"/>
    </location>
</feature>
<evidence type="ECO:0000313" key="9">
    <source>
        <dbReference type="Proteomes" id="UP000054144"/>
    </source>
</evidence>
<dbReference type="GO" id="GO:0017056">
    <property type="term" value="F:structural constituent of nuclear pore"/>
    <property type="evidence" value="ECO:0007669"/>
    <property type="project" value="TreeGrafter"/>
</dbReference>
<dbReference type="PANTHER" id="PTHR18898">
    <property type="entry name" value="NUCLEOPROTEIN TPR-RELATED"/>
    <property type="match status" value="1"/>
</dbReference>
<dbReference type="Pfam" id="PF07926">
    <property type="entry name" value="TPR_MLP1_2"/>
    <property type="match status" value="1"/>
</dbReference>
<feature type="coiled-coil region" evidence="4">
    <location>
        <begin position="593"/>
        <end position="631"/>
    </location>
</feature>
<feature type="coiled-coil region" evidence="4">
    <location>
        <begin position="876"/>
        <end position="910"/>
    </location>
</feature>
<evidence type="ECO:0000313" key="8">
    <source>
        <dbReference type="EMBL" id="KIY46697.1"/>
    </source>
</evidence>
<feature type="region of interest" description="Disordered" evidence="5">
    <location>
        <begin position="682"/>
        <end position="722"/>
    </location>
</feature>
<feature type="coiled-coil region" evidence="4">
    <location>
        <begin position="809"/>
        <end position="836"/>
    </location>
</feature>
<feature type="coiled-coil region" evidence="4">
    <location>
        <begin position="190"/>
        <end position="224"/>
    </location>
</feature>
<feature type="coiled-coil region" evidence="4">
    <location>
        <begin position="725"/>
        <end position="759"/>
    </location>
</feature>
<evidence type="ECO:0000256" key="2">
    <source>
        <dbReference type="ARBA" id="ARBA00023054"/>
    </source>
</evidence>
<dbReference type="OrthoDB" id="343070at2759"/>
<feature type="coiled-coil region" evidence="4">
    <location>
        <begin position="936"/>
        <end position="1079"/>
    </location>
</feature>
<feature type="compositionally biased region" description="Basic and acidic residues" evidence="5">
    <location>
        <begin position="18"/>
        <end position="30"/>
    </location>
</feature>
<sequence length="1926" mass="212556">MSSKGKATAVKTRRKTKKAAEEEARDGIHEIPDDLDVEALASLVPGIEASKPTSEHIIALYRVVLESVELRGEIDALQAAKERSEVELDQALQDRESLAHDKDVQLAEKDAEIEQLRQANEDDKLESGRYDSALAECKNEIDALKDALSKKDDALRDRVGQIQTKEDEVAAVLKEKRDLVGVISRIKAEDEEREAELDRLRASLKQARQEATNLEATVREAKAGEGSAQLRVTTLESQLSLAQNANKSITSQLTALQSEHSALRISTRTQVTAIQTQLDESQMAQASAESRVKALQAEQRKKDGDLHDVREELRDVRAQLEDGRGAWERETRSLKRLVSLLEKRTDEANDALKEVEGQYETMAQAVDSLERERSHSQMLEQALNGMMPPPSGGVTTPSASGVLPSASRPPSPGPSGAHDLSPTVALVQAGIILPASARSGKPLSFTELYARFRALQDEFTAKCREHEHMERTLRRVVGEIEERAPILQQQRTEYERTKAEASVLSAQLAAALKFRDAVNDVQAKLDATQKENGLLEQQADDLGRQVRTLLKELARRDDPTLPAEDVDMEDTPLVDEDSVTGVITNKLVLFKNVSQLQEQNQKLLRITRELAEKMENSERQLRAEMEQEQNDALLEAHNALVDMQTKLDQQKGSHETTLQACLRERDALKDIVRRLQSGENVPVPAMQVASSTEADGSTSAPGIVPNGKPSGPSTDSEAQEDALDAQRLREDLLEVQQSLREAQGEVRQLSSSLAKANAKTEVLGDRNAASQSEIAVLQSELSSVTSRYMELTTRHVQLDQAFTQKTEDLVFVQQDIERLRAEAVNRESEKKIAEAMRSRLVEENRTLTIERSHLSDLMGNVQRMHNDLQLAGENEKRRLEGQVTALESQAQDYRTQLSQERDTIRQLTLQKDIELKDMQTKLDKSAVELSNNHAALAVAQTKQKHLEERVEDLTKQLSGKEEKLAFYERSGPSRAQNNVEGSDQASDLEAEIADLRAELKISQMDLETARQRVEEMTELSSANELALTNLNATFDDFRSSSEAEIVRHQSEIRALQERLEAAEKERADMAVKYSELQNSSASERAAWLSDKKVLEDTIVDLTTSSKESENDRHTWESEIQKQEERVKLAEEKYSHEIILHAESLKNVDNLKRQVSELRTSSLENQTAAETATAKLLASENSWKQQKEALEKQAADLEDRCKGLSEQNNLLHQHLESVTAQAAKIRQAADADSSLPPAAGEEGAATQLAEMRSIVSYLRKEKEIVDLQLELSKQENTRLKAQLEQMSQSLEESRAALVKERERAVQNATSAAQHAELVERINQLNILRESNSTLRADAEAHSRKARQLDEQLKKMSAQLEPLKEQARVAQAEVQARDDQIKRLTEESQKWQERNAQLLSKTNRVDPGEAQAMKDQIDSLTAEKTATDAEATVQKERVSALENNMRNYKEAMAKASLRARTLLQEKNETMAKCTGLETQLASLQGDKKRLETEGQSASASVNARDAEIASLKLERERLLQEKASLEKAQSATGPPSAVTESPANWEAEKLELIKARDESLAQIAVSRTDKTLVTFNSPNKGDLTLCFQDKLMSRMKDVSHRREEDKKSAQIALEAAVNSAIEKTRNELQTARTPADSDELRKQHEEALLAIRAAHEAELKAAVDAARLESGSATTSTNSSDISAALAVKEIEWQEKRAAWETKEAELQAAVTKALEQGLENGRKESNTKVKLKDAQLNKANIQIRDLHTKIEAWIKEGKLPPDATPLALKKAKSHPASASQPTPASPSVITTSSVTPVGGVAALPHKPTMLLANPTASSSTGATQNGNHPSAIRGASRGQAMRGPVAAATSNTNVPMPHSTMAPAGISILGAAKRPREEGTAESQAKRLRSADAVPVTGAAPSSKSNVVINRNRIGATAPAATSTPPS</sequence>
<feature type="coiled-coil region" evidence="4">
    <location>
        <begin position="1330"/>
        <end position="1526"/>
    </location>
</feature>
<feature type="coiled-coil region" evidence="4">
    <location>
        <begin position="1105"/>
        <end position="1206"/>
    </location>
</feature>
<feature type="region of interest" description="Disordered" evidence="5">
    <location>
        <begin position="1763"/>
        <end position="1789"/>
    </location>
</feature>
<dbReference type="InterPro" id="IPR012929">
    <property type="entry name" value="Nucleoprot-TPR/MLP1-2_dom"/>
</dbReference>
<keyword evidence="9" id="KW-1185">Reference proteome</keyword>
<dbReference type="GO" id="GO:0005643">
    <property type="term" value="C:nuclear pore"/>
    <property type="evidence" value="ECO:0007669"/>
    <property type="project" value="TreeGrafter"/>
</dbReference>
<feature type="domain" description="NUA/TPR/MLP1-2-like" evidence="7">
    <location>
        <begin position="519"/>
        <end position="619"/>
    </location>
</feature>
<feature type="compositionally biased region" description="Low complexity" evidence="5">
    <location>
        <begin position="1915"/>
        <end position="1926"/>
    </location>
</feature>
<gene>
    <name evidence="8" type="ORF">FISHEDRAFT_46885</name>
</gene>
<feature type="compositionally biased region" description="Low complexity" evidence="5">
    <location>
        <begin position="1"/>
        <end position="10"/>
    </location>
</feature>
<evidence type="ECO:0000256" key="4">
    <source>
        <dbReference type="SAM" id="Coils"/>
    </source>
</evidence>
<name>A0A0D7A6P3_9AGAR</name>
<dbReference type="Gene3D" id="1.10.287.1490">
    <property type="match status" value="1"/>
</dbReference>
<feature type="compositionally biased region" description="Polar residues" evidence="5">
    <location>
        <begin position="1899"/>
        <end position="1908"/>
    </location>
</feature>
<keyword evidence="3" id="KW-0539">Nucleus</keyword>
<dbReference type="EMBL" id="KN882025">
    <property type="protein sequence ID" value="KIY46697.1"/>
    <property type="molecule type" value="Genomic_DNA"/>
</dbReference>
<feature type="compositionally biased region" description="Polar residues" evidence="5">
    <location>
        <begin position="1813"/>
        <end position="1827"/>
    </location>
</feature>